<dbReference type="GO" id="GO:0006368">
    <property type="term" value="P:transcription elongation by RNA polymerase II"/>
    <property type="evidence" value="ECO:0007669"/>
    <property type="project" value="TreeGrafter"/>
</dbReference>
<evidence type="ECO:0000313" key="2">
    <source>
        <dbReference type="Proteomes" id="UP000030640"/>
    </source>
</evidence>
<organism evidence="1 2">
    <name type="scientific">Plasmodium inui San Antonio 1</name>
    <dbReference type="NCBI Taxonomy" id="1237626"/>
    <lineage>
        <taxon>Eukaryota</taxon>
        <taxon>Sar</taxon>
        <taxon>Alveolata</taxon>
        <taxon>Apicomplexa</taxon>
        <taxon>Aconoidasida</taxon>
        <taxon>Haemosporida</taxon>
        <taxon>Plasmodiidae</taxon>
        <taxon>Plasmodium</taxon>
        <taxon>Plasmodium (Plasmodium)</taxon>
    </lineage>
</organism>
<evidence type="ECO:0008006" key="3">
    <source>
        <dbReference type="Google" id="ProtNLM"/>
    </source>
</evidence>
<dbReference type="Gene3D" id="1.10.10.10">
    <property type="entry name" value="Winged helix-like DNA-binding domain superfamily/Winged helix DNA-binding domain"/>
    <property type="match status" value="1"/>
</dbReference>
<dbReference type="AlphaFoldDB" id="W7A6K4"/>
<dbReference type="GO" id="GO:0016973">
    <property type="term" value="P:poly(A)+ mRNA export from nucleus"/>
    <property type="evidence" value="ECO:0007669"/>
    <property type="project" value="TreeGrafter"/>
</dbReference>
<dbReference type="GO" id="GO:0000973">
    <property type="term" value="P:post-transcriptional tethering of RNA polymerase II gene DNA at nuclear periphery"/>
    <property type="evidence" value="ECO:0007669"/>
    <property type="project" value="TreeGrafter"/>
</dbReference>
<reference evidence="1 2" key="1">
    <citation type="submission" date="2013-02" db="EMBL/GenBank/DDBJ databases">
        <title>The Genome Sequence of Plasmodium inui San Antonio 1.</title>
        <authorList>
            <consortium name="The Broad Institute Genome Sequencing Platform"/>
            <consortium name="The Broad Institute Genome Sequencing Center for Infectious Disease"/>
            <person name="Neafsey D."/>
            <person name="Cheeseman I."/>
            <person name="Volkman S."/>
            <person name="Adams J."/>
            <person name="Walker B."/>
            <person name="Young S.K."/>
            <person name="Zeng Q."/>
            <person name="Gargeya S."/>
            <person name="Fitzgerald M."/>
            <person name="Haas B."/>
            <person name="Abouelleil A."/>
            <person name="Alvarado L."/>
            <person name="Arachchi H.M."/>
            <person name="Berlin A.M."/>
            <person name="Chapman S.B."/>
            <person name="Dewar J."/>
            <person name="Goldberg J."/>
            <person name="Griggs A."/>
            <person name="Gujja S."/>
            <person name="Hansen M."/>
            <person name="Howarth C."/>
            <person name="Imamovic A."/>
            <person name="Larimer J."/>
            <person name="McCowan C."/>
            <person name="Murphy C."/>
            <person name="Neiman D."/>
            <person name="Pearson M."/>
            <person name="Priest M."/>
            <person name="Roberts A."/>
            <person name="Saif S."/>
            <person name="Shea T."/>
            <person name="Sisk P."/>
            <person name="Sykes S."/>
            <person name="Wortman J."/>
            <person name="Nusbaum C."/>
            <person name="Birren B."/>
        </authorList>
    </citation>
    <scope>NUCLEOTIDE SEQUENCE [LARGE SCALE GENOMIC DNA]</scope>
    <source>
        <strain evidence="1 2">San Antonio 1</strain>
    </source>
</reference>
<dbReference type="PANTHER" id="PTHR12732:SF0">
    <property type="entry name" value="PCI DOMAIN-CONTAINING PROTEIN 2"/>
    <property type="match status" value="1"/>
</dbReference>
<dbReference type="RefSeq" id="XP_008816664.1">
    <property type="nucleotide sequence ID" value="XM_008818442.1"/>
</dbReference>
<proteinExistence type="predicted"/>
<evidence type="ECO:0000313" key="1">
    <source>
        <dbReference type="EMBL" id="EUD66858.1"/>
    </source>
</evidence>
<dbReference type="EMBL" id="KI965469">
    <property type="protein sequence ID" value="EUD66858.1"/>
    <property type="molecule type" value="Genomic_DNA"/>
</dbReference>
<dbReference type="InterPro" id="IPR036388">
    <property type="entry name" value="WH-like_DNA-bd_sf"/>
</dbReference>
<dbReference type="GO" id="GO:0003690">
    <property type="term" value="F:double-stranded DNA binding"/>
    <property type="evidence" value="ECO:0007669"/>
    <property type="project" value="InterPro"/>
</dbReference>
<sequence length="456" mass="53436">MNPPDENAITRKINLLRKQREGGSPRRQRTYEDLLQEMENCVRIRNGYKISSILKLTQLPVDILLFDETTETELRKKIKKKNSLKNYEQLIIDHYTIIKTLCNRSSINWDVLLSTGCKFLSSFLHLYSENLWLLPYLLSICSFLNTISTLADSHYNTSNKNDIYNEENEDINEKNKYTIEVLNSIRGKIGIVKGDIEKHGGFVILMFQSIKLCMKLNNMQITTSFLKIINSTDIGYSYIPRSFIVLFKYQLGKLYLHKMDYEKAEKEFIWAFSNSRKGKTDFKKKLLESIISIRLNKGLYPPKRLLQDYELTIYMDIIHSIKQGNIFLYNRVMDKHSKYFFDNGLNECIDQIHFVVKRNLLKIAVDWWNGTIKDNPNKLYKVPICIFHHIFNWAQITQHHHQLETLCIITSLILFKYINAYVAYDSNILVLSKNDPFPSLSKSRMGARGAVDKAYA</sequence>
<dbReference type="PANTHER" id="PTHR12732">
    <property type="entry name" value="UNCHARACTERIZED PROTEASOME COMPONENT REGION PCI-CONTAINING"/>
    <property type="match status" value="1"/>
</dbReference>
<dbReference type="Proteomes" id="UP000030640">
    <property type="component" value="Unassembled WGS sequence"/>
</dbReference>
<dbReference type="SMART" id="SM00753">
    <property type="entry name" value="PAM"/>
    <property type="match status" value="1"/>
</dbReference>
<dbReference type="GO" id="GO:0003723">
    <property type="term" value="F:RNA binding"/>
    <property type="evidence" value="ECO:0007669"/>
    <property type="project" value="InterPro"/>
</dbReference>
<name>W7A6K4_9APIC</name>
<dbReference type="VEuPathDB" id="PlasmoDB:C922_02843"/>
<accession>W7A6K4</accession>
<keyword evidence="2" id="KW-1185">Reference proteome</keyword>
<dbReference type="InterPro" id="IPR045114">
    <property type="entry name" value="Csn12-like"/>
</dbReference>
<gene>
    <name evidence="1" type="ORF">C922_02843</name>
</gene>
<protein>
    <recommendedName>
        <fullName evidence="3">PCI domain-containing protein</fullName>
    </recommendedName>
</protein>
<dbReference type="GeneID" id="20038117"/>
<dbReference type="GO" id="GO:0070390">
    <property type="term" value="C:transcription export complex 2"/>
    <property type="evidence" value="ECO:0007669"/>
    <property type="project" value="TreeGrafter"/>
</dbReference>
<dbReference type="OrthoDB" id="10252687at2759"/>